<dbReference type="InterPro" id="IPR004360">
    <property type="entry name" value="Glyas_Fos-R_dOase_dom"/>
</dbReference>
<dbReference type="InterPro" id="IPR037523">
    <property type="entry name" value="VOC_core"/>
</dbReference>
<dbReference type="InterPro" id="IPR037478">
    <property type="entry name" value="YwkD-like_dom"/>
</dbReference>
<keyword evidence="1" id="KW-0479">Metal-binding</keyword>
<keyword evidence="4" id="KW-1185">Reference proteome</keyword>
<dbReference type="PANTHER" id="PTHR36113:SF6">
    <property type="entry name" value="FOSFOMYCIN RESISTANCE PROTEIN FOSX"/>
    <property type="match status" value="1"/>
</dbReference>
<dbReference type="SUPFAM" id="SSF54593">
    <property type="entry name" value="Glyoxalase/Bleomycin resistance protein/Dihydroxybiphenyl dioxygenase"/>
    <property type="match status" value="1"/>
</dbReference>
<evidence type="ECO:0000313" key="3">
    <source>
        <dbReference type="EMBL" id="GAA0357543.1"/>
    </source>
</evidence>
<protein>
    <submittedName>
        <fullName evidence="3">VOC family protein</fullName>
    </submittedName>
</protein>
<dbReference type="RefSeq" id="WP_343754250.1">
    <property type="nucleotide sequence ID" value="NZ_BAAACW010000048.1"/>
</dbReference>
<dbReference type="PANTHER" id="PTHR36113">
    <property type="entry name" value="LYASE, PUTATIVE-RELATED-RELATED"/>
    <property type="match status" value="1"/>
</dbReference>
<dbReference type="NCBIfam" id="NF008551">
    <property type="entry name" value="PRK11478.1"/>
    <property type="match status" value="1"/>
</dbReference>
<sequence>MLRTMHHVAIIASDYEKTKHFYASILELPIIQEVYREEKESYKCDLKIGNSQIELFSFPNPPERVNNPEARGLRHVCFGVDNIDQAVQWLKNKEVVCEEIRTDPVTGQKFTFFKDPDALPIELYEL</sequence>
<feature type="domain" description="VOC" evidence="2">
    <location>
        <begin position="4"/>
        <end position="126"/>
    </location>
</feature>
<dbReference type="Pfam" id="PF00903">
    <property type="entry name" value="Glyoxalase"/>
    <property type="match status" value="1"/>
</dbReference>
<dbReference type="InterPro" id="IPR029068">
    <property type="entry name" value="Glyas_Bleomycin-R_OHBP_Dase"/>
</dbReference>
<organism evidence="3 4">
    <name type="scientific">Alkalibacterium iburiense</name>
    <dbReference type="NCBI Taxonomy" id="290589"/>
    <lineage>
        <taxon>Bacteria</taxon>
        <taxon>Bacillati</taxon>
        <taxon>Bacillota</taxon>
        <taxon>Bacilli</taxon>
        <taxon>Lactobacillales</taxon>
        <taxon>Carnobacteriaceae</taxon>
        <taxon>Alkalibacterium</taxon>
    </lineage>
</organism>
<gene>
    <name evidence="3" type="ORF">GCM10008932_07970</name>
</gene>
<evidence type="ECO:0000256" key="1">
    <source>
        <dbReference type="ARBA" id="ARBA00022723"/>
    </source>
</evidence>
<name>A0ABN0X836_9LACT</name>
<evidence type="ECO:0000313" key="4">
    <source>
        <dbReference type="Proteomes" id="UP001501166"/>
    </source>
</evidence>
<dbReference type="InterPro" id="IPR051332">
    <property type="entry name" value="Fosfomycin_Res_Enzymes"/>
</dbReference>
<dbReference type="PROSITE" id="PS51819">
    <property type="entry name" value="VOC"/>
    <property type="match status" value="1"/>
</dbReference>
<dbReference type="EMBL" id="BAAACW010000048">
    <property type="protein sequence ID" value="GAA0357543.1"/>
    <property type="molecule type" value="Genomic_DNA"/>
</dbReference>
<proteinExistence type="predicted"/>
<evidence type="ECO:0000259" key="2">
    <source>
        <dbReference type="PROSITE" id="PS51819"/>
    </source>
</evidence>
<dbReference type="CDD" id="cd08352">
    <property type="entry name" value="VOC_Bs_YwkD_like"/>
    <property type="match status" value="1"/>
</dbReference>
<accession>A0ABN0X836</accession>
<dbReference type="Proteomes" id="UP001501166">
    <property type="component" value="Unassembled WGS sequence"/>
</dbReference>
<comment type="caution">
    <text evidence="3">The sequence shown here is derived from an EMBL/GenBank/DDBJ whole genome shotgun (WGS) entry which is preliminary data.</text>
</comment>
<dbReference type="Gene3D" id="3.10.180.10">
    <property type="entry name" value="2,3-Dihydroxybiphenyl 1,2-Dioxygenase, domain 1"/>
    <property type="match status" value="1"/>
</dbReference>
<reference evidence="3 4" key="1">
    <citation type="journal article" date="2019" name="Int. J. Syst. Evol. Microbiol.">
        <title>The Global Catalogue of Microorganisms (GCM) 10K type strain sequencing project: providing services to taxonomists for standard genome sequencing and annotation.</title>
        <authorList>
            <consortium name="The Broad Institute Genomics Platform"/>
            <consortium name="The Broad Institute Genome Sequencing Center for Infectious Disease"/>
            <person name="Wu L."/>
            <person name="Ma J."/>
        </authorList>
    </citation>
    <scope>NUCLEOTIDE SEQUENCE [LARGE SCALE GENOMIC DNA]</scope>
    <source>
        <strain evidence="3 4">JCM 12662</strain>
    </source>
</reference>